<accession>A0A2K8SW25</accession>
<dbReference type="EMBL" id="CP024785">
    <property type="protein sequence ID" value="AUB39658.1"/>
    <property type="molecule type" value="Genomic_DNA"/>
</dbReference>
<organism evidence="1 2">
    <name type="scientific">Nostoc flagelliforme CCNUN1</name>
    <dbReference type="NCBI Taxonomy" id="2038116"/>
    <lineage>
        <taxon>Bacteria</taxon>
        <taxon>Bacillati</taxon>
        <taxon>Cyanobacteriota</taxon>
        <taxon>Cyanophyceae</taxon>
        <taxon>Nostocales</taxon>
        <taxon>Nostocaceae</taxon>
        <taxon>Nostoc</taxon>
    </lineage>
</organism>
<proteinExistence type="predicted"/>
<dbReference type="KEGG" id="nfl:COO91_05656"/>
<sequence>MTVWKFSKIELGLGIGDWGLGIGNWYANQILKEFLPQYPIPSPL</sequence>
<evidence type="ECO:0000313" key="2">
    <source>
        <dbReference type="Proteomes" id="UP000232003"/>
    </source>
</evidence>
<keyword evidence="2" id="KW-1185">Reference proteome</keyword>
<reference evidence="1 2" key="1">
    <citation type="submission" date="2017-11" db="EMBL/GenBank/DDBJ databases">
        <title>Complete genome of a free-living desiccation-tolerant cyanobacterium and its photosynthetic adaptation to extreme terrestrial habitat.</title>
        <authorList>
            <person name="Shang J."/>
        </authorList>
    </citation>
    <scope>NUCLEOTIDE SEQUENCE [LARGE SCALE GENOMIC DNA]</scope>
    <source>
        <strain evidence="1 2">CCNUN1</strain>
    </source>
</reference>
<dbReference type="AlphaFoldDB" id="A0A2K8SW25"/>
<protein>
    <submittedName>
        <fullName evidence="1">Uncharacterized protein</fullName>
    </submittedName>
</protein>
<evidence type="ECO:0000313" key="1">
    <source>
        <dbReference type="EMBL" id="AUB39658.1"/>
    </source>
</evidence>
<dbReference type="Proteomes" id="UP000232003">
    <property type="component" value="Chromosome"/>
</dbReference>
<gene>
    <name evidence="1" type="ORF">COO91_05656</name>
</gene>
<name>A0A2K8SW25_9NOSO</name>